<dbReference type="EMBL" id="CP012677">
    <property type="protein sequence ID" value="ALE93833.1"/>
    <property type="molecule type" value="Genomic_DNA"/>
</dbReference>
<dbReference type="PATRIC" id="fig|656366.3.peg.3971"/>
<evidence type="ECO:0000313" key="1">
    <source>
        <dbReference type="EMBL" id="ALE93833.1"/>
    </source>
</evidence>
<dbReference type="KEGG" id="aaq:AOC05_18430"/>
<protein>
    <submittedName>
        <fullName evidence="1">Uncharacterized protein</fullName>
    </submittedName>
</protein>
<keyword evidence="2" id="KW-1185">Reference proteome</keyword>
<organism evidence="1 2">
    <name type="scientific">Arthrobacter alpinus</name>
    <dbReference type="NCBI Taxonomy" id="656366"/>
    <lineage>
        <taxon>Bacteria</taxon>
        <taxon>Bacillati</taxon>
        <taxon>Actinomycetota</taxon>
        <taxon>Actinomycetes</taxon>
        <taxon>Micrococcales</taxon>
        <taxon>Micrococcaceae</taxon>
        <taxon>Arthrobacter</taxon>
    </lineage>
</organism>
<dbReference type="RefSeq" id="WP_062009126.1">
    <property type="nucleotide sequence ID" value="NZ_CP012677.1"/>
</dbReference>
<evidence type="ECO:0000313" key="2">
    <source>
        <dbReference type="Proteomes" id="UP000062833"/>
    </source>
</evidence>
<dbReference type="AlphaFoldDB" id="A0A0M4RRF7"/>
<accession>A0A0M4RRF7</accession>
<gene>
    <name evidence="1" type="ORF">AOC05_18430</name>
</gene>
<dbReference type="Proteomes" id="UP000062833">
    <property type="component" value="Chromosome"/>
</dbReference>
<reference evidence="2" key="1">
    <citation type="submission" date="2015-09" db="EMBL/GenBank/DDBJ databases">
        <title>Complete genome of Arthrobacter alpinus strain R3.8.</title>
        <authorList>
            <person name="See-Too W.S."/>
            <person name="Chan K.G."/>
        </authorList>
    </citation>
    <scope>NUCLEOTIDE SEQUENCE [LARGE SCALE GENOMIC DNA]</scope>
    <source>
        <strain evidence="2">R3.8</strain>
    </source>
</reference>
<proteinExistence type="predicted"/>
<name>A0A0M4RRF7_9MICC</name>
<sequence>MLKGLFGANRQGRRDDAELGKGVWRRAHDRFRRGLDRFHQMLEGLEADAMALVQDATAPVQGATASAQETRNARDNYARLVPVANSLADLLPEVRRIAARAQSLAPSEGMDIPFGAGGYLNDVHRELSRAGNALATAAESVAMLRLGAGDMAAVERRSGTVHQHVNRARELLEKNHAVGK</sequence>
<dbReference type="OrthoDB" id="4808261at2"/>